<evidence type="ECO:0000313" key="2">
    <source>
        <dbReference type="EMBL" id="QFZ72056.1"/>
    </source>
</evidence>
<gene>
    <name evidence="2" type="ORF">GFH48_01135</name>
</gene>
<evidence type="ECO:0000313" key="3">
    <source>
        <dbReference type="Proteomes" id="UP000326179"/>
    </source>
</evidence>
<keyword evidence="3" id="KW-1185">Reference proteome</keyword>
<dbReference type="AlphaFoldDB" id="A0A5Q0L5Q4"/>
<sequence length="52" mass="5887">MTTPSNKRSIVGFIGLGDQGLPMTEAMAEAGFPVHAWARRPEVWDDPRRYRN</sequence>
<reference evidence="2 3" key="1">
    <citation type="submission" date="2019-10" db="EMBL/GenBank/DDBJ databases">
        <title>A novel species.</title>
        <authorList>
            <person name="Gao J."/>
        </authorList>
    </citation>
    <scope>NUCLEOTIDE SEQUENCE [LARGE SCALE GENOMIC DNA]</scope>
    <source>
        <strain evidence="2 3">QMT-28</strain>
    </source>
</reference>
<protein>
    <recommendedName>
        <fullName evidence="1">6-phosphogluconate dehydrogenase NADP-binding domain-containing protein</fullName>
    </recommendedName>
</protein>
<dbReference type="SUPFAM" id="SSF51735">
    <property type="entry name" value="NAD(P)-binding Rossmann-fold domains"/>
    <property type="match status" value="1"/>
</dbReference>
<accession>A0A5Q0L5Q4</accession>
<organism evidence="2 3">
    <name type="scientific">Streptomyces fagopyri</name>
    <dbReference type="NCBI Taxonomy" id="2662397"/>
    <lineage>
        <taxon>Bacteria</taxon>
        <taxon>Bacillati</taxon>
        <taxon>Actinomycetota</taxon>
        <taxon>Actinomycetes</taxon>
        <taxon>Kitasatosporales</taxon>
        <taxon>Streptomycetaceae</taxon>
        <taxon>Streptomyces</taxon>
    </lineage>
</organism>
<feature type="domain" description="6-phosphogluconate dehydrogenase NADP-binding" evidence="1">
    <location>
        <begin position="11"/>
        <end position="45"/>
    </location>
</feature>
<evidence type="ECO:0000259" key="1">
    <source>
        <dbReference type="Pfam" id="PF03446"/>
    </source>
</evidence>
<dbReference type="InterPro" id="IPR036291">
    <property type="entry name" value="NAD(P)-bd_dom_sf"/>
</dbReference>
<proteinExistence type="predicted"/>
<dbReference type="KEGG" id="sfy:GFH48_01135"/>
<dbReference type="EMBL" id="CP045643">
    <property type="protein sequence ID" value="QFZ72056.1"/>
    <property type="molecule type" value="Genomic_DNA"/>
</dbReference>
<dbReference type="InterPro" id="IPR006115">
    <property type="entry name" value="6PGDH_NADP-bd"/>
</dbReference>
<dbReference type="Pfam" id="PF03446">
    <property type="entry name" value="NAD_binding_2"/>
    <property type="match status" value="1"/>
</dbReference>
<name>A0A5Q0L5Q4_9ACTN</name>
<dbReference type="RefSeq" id="WP_153286425.1">
    <property type="nucleotide sequence ID" value="NZ_CP045643.1"/>
</dbReference>
<dbReference type="GO" id="GO:0050661">
    <property type="term" value="F:NADP binding"/>
    <property type="evidence" value="ECO:0007669"/>
    <property type="project" value="InterPro"/>
</dbReference>
<dbReference type="Proteomes" id="UP000326179">
    <property type="component" value="Chromosome"/>
</dbReference>
<dbReference type="Gene3D" id="3.40.50.720">
    <property type="entry name" value="NAD(P)-binding Rossmann-like Domain"/>
    <property type="match status" value="1"/>
</dbReference>